<keyword evidence="6" id="KW-1185">Reference proteome</keyword>
<keyword evidence="3" id="KW-0804">Transcription</keyword>
<comment type="caution">
    <text evidence="5">The sequence shown here is derived from an EMBL/GenBank/DDBJ whole genome shotgun (WGS) entry which is preliminary data.</text>
</comment>
<evidence type="ECO:0000256" key="2">
    <source>
        <dbReference type="ARBA" id="ARBA00023125"/>
    </source>
</evidence>
<dbReference type="SUPFAM" id="SSF46785">
    <property type="entry name" value="Winged helix' DNA-binding domain"/>
    <property type="match status" value="1"/>
</dbReference>
<sequence>MIRQVEKGSGLDAANSIALAPVGRETVQDRVYSELRRALIGGLFEPGQVLTIRQLADALMTSTMPVRDAIGRLTSEQALEALPNRTIRVPPITLDRIDDLLAARILIEGQAIALAAPRMTDAQLTLIRDQMAEWEALRLGGDRAAVDREVALNQAFHFEIYRACGSAILIPMIESLWLQSGPCTRAAIFAFSDAGESDAARFHHAIVDALTRRDAEAARAALVADISRPFAFLRQKLQAKDTA</sequence>
<feature type="domain" description="HTH gntR-type" evidence="4">
    <location>
        <begin position="25"/>
        <end position="92"/>
    </location>
</feature>
<evidence type="ECO:0000259" key="4">
    <source>
        <dbReference type="PROSITE" id="PS50949"/>
    </source>
</evidence>
<dbReference type="PROSITE" id="PS50949">
    <property type="entry name" value="HTH_GNTR"/>
    <property type="match status" value="1"/>
</dbReference>
<dbReference type="GO" id="GO:0003677">
    <property type="term" value="F:DNA binding"/>
    <property type="evidence" value="ECO:0007669"/>
    <property type="project" value="UniProtKB-KW"/>
</dbReference>
<dbReference type="PANTHER" id="PTHR43537">
    <property type="entry name" value="TRANSCRIPTIONAL REGULATOR, GNTR FAMILY"/>
    <property type="match status" value="1"/>
</dbReference>
<reference evidence="5" key="1">
    <citation type="submission" date="2020-05" db="EMBL/GenBank/DDBJ databases">
        <title>Fertoebacter nigrum gen. nov., sp. nov., a new member of the family Rhodobacteraceae.</title>
        <authorList>
            <person name="Szuroczki S."/>
            <person name="Abbaszade G."/>
            <person name="Buni D."/>
            <person name="Schumann P."/>
            <person name="Toth E."/>
        </authorList>
    </citation>
    <scope>NUCLEOTIDE SEQUENCE</scope>
    <source>
        <strain evidence="5">RG-N-1a</strain>
    </source>
</reference>
<dbReference type="SMART" id="SM00345">
    <property type="entry name" value="HTH_GNTR"/>
    <property type="match status" value="1"/>
</dbReference>
<dbReference type="GO" id="GO:0003700">
    <property type="term" value="F:DNA-binding transcription factor activity"/>
    <property type="evidence" value="ECO:0007669"/>
    <property type="project" value="InterPro"/>
</dbReference>
<proteinExistence type="predicted"/>
<gene>
    <name evidence="5" type="ORF">GEU84_014065</name>
</gene>
<dbReference type="Pfam" id="PF07729">
    <property type="entry name" value="FCD"/>
    <property type="match status" value="1"/>
</dbReference>
<dbReference type="InterPro" id="IPR036388">
    <property type="entry name" value="WH-like_DNA-bd_sf"/>
</dbReference>
<dbReference type="Pfam" id="PF00392">
    <property type="entry name" value="GntR"/>
    <property type="match status" value="1"/>
</dbReference>
<organism evidence="5 6">
    <name type="scientific">Fertoeibacter niger</name>
    <dbReference type="NCBI Taxonomy" id="2656921"/>
    <lineage>
        <taxon>Bacteria</taxon>
        <taxon>Pseudomonadati</taxon>
        <taxon>Pseudomonadota</taxon>
        <taxon>Alphaproteobacteria</taxon>
        <taxon>Rhodobacterales</taxon>
        <taxon>Paracoccaceae</taxon>
        <taxon>Fertoeibacter</taxon>
    </lineage>
</organism>
<protein>
    <submittedName>
        <fullName evidence="5">GntR family transcriptional regulator</fullName>
    </submittedName>
</protein>
<dbReference type="RefSeq" id="WP_152827164.1">
    <property type="nucleotide sequence ID" value="NZ_WHUT02000008.1"/>
</dbReference>
<dbReference type="Gene3D" id="1.20.120.530">
    <property type="entry name" value="GntR ligand-binding domain-like"/>
    <property type="match status" value="1"/>
</dbReference>
<keyword evidence="1" id="KW-0805">Transcription regulation</keyword>
<dbReference type="InterPro" id="IPR011711">
    <property type="entry name" value="GntR_C"/>
</dbReference>
<dbReference type="InterPro" id="IPR008920">
    <property type="entry name" value="TF_FadR/GntR_C"/>
</dbReference>
<dbReference type="InterPro" id="IPR000524">
    <property type="entry name" value="Tscrpt_reg_HTH_GntR"/>
</dbReference>
<dbReference type="SUPFAM" id="SSF48008">
    <property type="entry name" value="GntR ligand-binding domain-like"/>
    <property type="match status" value="1"/>
</dbReference>
<dbReference type="Gene3D" id="1.10.10.10">
    <property type="entry name" value="Winged helix-like DNA-binding domain superfamily/Winged helix DNA-binding domain"/>
    <property type="match status" value="1"/>
</dbReference>
<dbReference type="EMBL" id="WHUT02000008">
    <property type="protein sequence ID" value="NUB45520.1"/>
    <property type="molecule type" value="Genomic_DNA"/>
</dbReference>
<keyword evidence="2" id="KW-0238">DNA-binding</keyword>
<evidence type="ECO:0000313" key="5">
    <source>
        <dbReference type="EMBL" id="NUB45520.1"/>
    </source>
</evidence>
<name>A0A8X8H1V7_9RHOB</name>
<accession>A0A8X8H1V7</accession>
<dbReference type="Proteomes" id="UP000484076">
    <property type="component" value="Unassembled WGS sequence"/>
</dbReference>
<dbReference type="InterPro" id="IPR036390">
    <property type="entry name" value="WH_DNA-bd_sf"/>
</dbReference>
<dbReference type="AlphaFoldDB" id="A0A8X8H1V7"/>
<dbReference type="SMART" id="SM00895">
    <property type="entry name" value="FCD"/>
    <property type="match status" value="1"/>
</dbReference>
<dbReference type="PANTHER" id="PTHR43537:SF39">
    <property type="entry name" value="HTH-TYPE TRANSCRIPTIONAL REGULATOR MCBR"/>
    <property type="match status" value="1"/>
</dbReference>
<evidence type="ECO:0000256" key="1">
    <source>
        <dbReference type="ARBA" id="ARBA00023015"/>
    </source>
</evidence>
<evidence type="ECO:0000256" key="3">
    <source>
        <dbReference type="ARBA" id="ARBA00023163"/>
    </source>
</evidence>
<evidence type="ECO:0000313" key="6">
    <source>
        <dbReference type="Proteomes" id="UP000484076"/>
    </source>
</evidence>